<reference evidence="2" key="1">
    <citation type="journal article" date="2023" name="GigaByte">
        <title>Genome assembly of the bearded iris, Iris pallida Lam.</title>
        <authorList>
            <person name="Bruccoleri R.E."/>
            <person name="Oakeley E.J."/>
            <person name="Faust A.M.E."/>
            <person name="Altorfer M."/>
            <person name="Dessus-Babus S."/>
            <person name="Burckhardt D."/>
            <person name="Oertli M."/>
            <person name="Naumann U."/>
            <person name="Petersen F."/>
            <person name="Wong J."/>
        </authorList>
    </citation>
    <scope>NUCLEOTIDE SEQUENCE</scope>
    <source>
        <strain evidence="2">GSM-AAB239-AS_SAM_17_03QT</strain>
    </source>
</reference>
<dbReference type="EMBL" id="JANAVB010009800">
    <property type="protein sequence ID" value="KAJ6839699.1"/>
    <property type="molecule type" value="Genomic_DNA"/>
</dbReference>
<dbReference type="AlphaFoldDB" id="A0AAX6HF84"/>
<name>A0AAX6HF84_IRIPA</name>
<comment type="caution">
    <text evidence="2">The sequence shown here is derived from an EMBL/GenBank/DDBJ whole genome shotgun (WGS) entry which is preliminary data.</text>
</comment>
<protein>
    <submittedName>
        <fullName evidence="2">Uncharacterized protein</fullName>
    </submittedName>
</protein>
<gene>
    <name evidence="2" type="ORF">M6B38_313310</name>
</gene>
<feature type="region of interest" description="Disordered" evidence="1">
    <location>
        <begin position="1"/>
        <end position="24"/>
    </location>
</feature>
<proteinExistence type="predicted"/>
<accession>A0AAX6HF84</accession>
<evidence type="ECO:0000256" key="1">
    <source>
        <dbReference type="SAM" id="MobiDB-lite"/>
    </source>
</evidence>
<evidence type="ECO:0000313" key="3">
    <source>
        <dbReference type="Proteomes" id="UP001140949"/>
    </source>
</evidence>
<reference evidence="2" key="2">
    <citation type="submission" date="2023-04" db="EMBL/GenBank/DDBJ databases">
        <authorList>
            <person name="Bruccoleri R.E."/>
            <person name="Oakeley E.J."/>
            <person name="Faust A.-M."/>
            <person name="Dessus-Babus S."/>
            <person name="Altorfer M."/>
            <person name="Burckhardt D."/>
            <person name="Oertli M."/>
            <person name="Naumann U."/>
            <person name="Petersen F."/>
            <person name="Wong J."/>
        </authorList>
    </citation>
    <scope>NUCLEOTIDE SEQUENCE</scope>
    <source>
        <strain evidence="2">GSM-AAB239-AS_SAM_17_03QT</strain>
        <tissue evidence="2">Leaf</tissue>
    </source>
</reference>
<dbReference type="Proteomes" id="UP001140949">
    <property type="component" value="Unassembled WGS sequence"/>
</dbReference>
<evidence type="ECO:0000313" key="2">
    <source>
        <dbReference type="EMBL" id="KAJ6839699.1"/>
    </source>
</evidence>
<organism evidence="2 3">
    <name type="scientific">Iris pallida</name>
    <name type="common">Sweet iris</name>
    <dbReference type="NCBI Taxonomy" id="29817"/>
    <lineage>
        <taxon>Eukaryota</taxon>
        <taxon>Viridiplantae</taxon>
        <taxon>Streptophyta</taxon>
        <taxon>Embryophyta</taxon>
        <taxon>Tracheophyta</taxon>
        <taxon>Spermatophyta</taxon>
        <taxon>Magnoliopsida</taxon>
        <taxon>Liliopsida</taxon>
        <taxon>Asparagales</taxon>
        <taxon>Iridaceae</taxon>
        <taxon>Iridoideae</taxon>
        <taxon>Irideae</taxon>
        <taxon>Iris</taxon>
    </lineage>
</organism>
<sequence length="56" mass="6041">MCVSTSSRRPQRWTLDGSGSRRGKCEVVRPVDGVAALMGSEQRTRSGGSEGSMVQR</sequence>
<keyword evidence="3" id="KW-1185">Reference proteome</keyword>